<dbReference type="Pfam" id="PF13377">
    <property type="entry name" value="Peripla_BP_3"/>
    <property type="match status" value="1"/>
</dbReference>
<name>A0ABU9L1D6_9FLAO</name>
<dbReference type="SUPFAM" id="SSF47413">
    <property type="entry name" value="lambda repressor-like DNA-binding domains"/>
    <property type="match status" value="1"/>
</dbReference>
<dbReference type="PROSITE" id="PS50932">
    <property type="entry name" value="HTH_LACI_2"/>
    <property type="match status" value="1"/>
</dbReference>
<evidence type="ECO:0000259" key="4">
    <source>
        <dbReference type="PROSITE" id="PS50932"/>
    </source>
</evidence>
<dbReference type="EMBL" id="JBCDNA010000002">
    <property type="protein sequence ID" value="MEL4456247.1"/>
    <property type="molecule type" value="Genomic_DNA"/>
</dbReference>
<dbReference type="CDD" id="cd06267">
    <property type="entry name" value="PBP1_LacI_sugar_binding-like"/>
    <property type="match status" value="1"/>
</dbReference>
<evidence type="ECO:0000313" key="6">
    <source>
        <dbReference type="Proteomes" id="UP001474120"/>
    </source>
</evidence>
<keyword evidence="3" id="KW-0804">Transcription</keyword>
<dbReference type="Gene3D" id="1.10.260.40">
    <property type="entry name" value="lambda repressor-like DNA-binding domains"/>
    <property type="match status" value="1"/>
</dbReference>
<protein>
    <submittedName>
        <fullName evidence="5">LacI family DNA-binding transcriptional regulator</fullName>
    </submittedName>
</protein>
<dbReference type="Pfam" id="PF00356">
    <property type="entry name" value="LacI"/>
    <property type="match status" value="1"/>
</dbReference>
<comment type="caution">
    <text evidence="5">The sequence shown here is derived from an EMBL/GenBank/DDBJ whole genome shotgun (WGS) entry which is preliminary data.</text>
</comment>
<dbReference type="InterPro" id="IPR010982">
    <property type="entry name" value="Lambda_DNA-bd_dom_sf"/>
</dbReference>
<evidence type="ECO:0000256" key="2">
    <source>
        <dbReference type="ARBA" id="ARBA00023125"/>
    </source>
</evidence>
<sequence>MINKKITLKELAGILKVSVSTVSKALNDSYEISEATKKKVKTAAIKYNYSPNLLAQGLKTKKTKILGVVIPDMRAPFSIRVLRGIEKEASAQGYNILTCFSDESLSKEKAILDMLSQGNVDGILMSLSKESQVEQYFDHVNTLISNGIPVTLFDRVDERIQCDKVIINDFDSTYDATKLLLKSGARNILFISPISTTTIGKNRYRGYAFALEERGNLKEKVLHIEEYRDFSDDLTRILKADKIDAIIAANELTGISAINIATRLGFKIPEQISIIGFTNGILSMNSNPPLTTISQHGKDIGKVATQKLINRLENKNLDFTTTVIETTLIKRGTTRN</sequence>
<accession>A0ABU9L1D6</accession>
<evidence type="ECO:0000256" key="3">
    <source>
        <dbReference type="ARBA" id="ARBA00023163"/>
    </source>
</evidence>
<evidence type="ECO:0000256" key="1">
    <source>
        <dbReference type="ARBA" id="ARBA00023015"/>
    </source>
</evidence>
<keyword evidence="2 5" id="KW-0238">DNA-binding</keyword>
<dbReference type="GO" id="GO:0003677">
    <property type="term" value="F:DNA binding"/>
    <property type="evidence" value="ECO:0007669"/>
    <property type="project" value="UniProtKB-KW"/>
</dbReference>
<proteinExistence type="predicted"/>
<dbReference type="InterPro" id="IPR028082">
    <property type="entry name" value="Peripla_BP_I"/>
</dbReference>
<dbReference type="PANTHER" id="PTHR30146">
    <property type="entry name" value="LACI-RELATED TRANSCRIPTIONAL REPRESSOR"/>
    <property type="match status" value="1"/>
</dbReference>
<dbReference type="RefSeq" id="WP_342160325.1">
    <property type="nucleotide sequence ID" value="NZ_JBCDNA010000002.1"/>
</dbReference>
<dbReference type="InterPro" id="IPR000843">
    <property type="entry name" value="HTH_LacI"/>
</dbReference>
<dbReference type="PANTHER" id="PTHR30146:SF109">
    <property type="entry name" value="HTH-TYPE TRANSCRIPTIONAL REGULATOR GALS"/>
    <property type="match status" value="1"/>
</dbReference>
<keyword evidence="6" id="KW-1185">Reference proteome</keyword>
<reference evidence="5 6" key="1">
    <citation type="submission" date="2024-04" db="EMBL/GenBank/DDBJ databases">
        <title>whole genome sequencing of Lutimonas vermicola strain IMCC1616.</title>
        <authorList>
            <person name="Bae S.S."/>
        </authorList>
    </citation>
    <scope>NUCLEOTIDE SEQUENCE [LARGE SCALE GENOMIC DNA]</scope>
    <source>
        <strain evidence="5 6">IMCC1616</strain>
    </source>
</reference>
<keyword evidence="1" id="KW-0805">Transcription regulation</keyword>
<dbReference type="SUPFAM" id="SSF53822">
    <property type="entry name" value="Periplasmic binding protein-like I"/>
    <property type="match status" value="1"/>
</dbReference>
<feature type="domain" description="HTH lacI-type" evidence="4">
    <location>
        <begin position="6"/>
        <end position="60"/>
    </location>
</feature>
<dbReference type="CDD" id="cd01392">
    <property type="entry name" value="HTH_LacI"/>
    <property type="match status" value="1"/>
</dbReference>
<dbReference type="InterPro" id="IPR046335">
    <property type="entry name" value="LacI/GalR-like_sensor"/>
</dbReference>
<evidence type="ECO:0000313" key="5">
    <source>
        <dbReference type="EMBL" id="MEL4456247.1"/>
    </source>
</evidence>
<gene>
    <name evidence="5" type="ORF">AABB81_10095</name>
</gene>
<dbReference type="SMART" id="SM00354">
    <property type="entry name" value="HTH_LACI"/>
    <property type="match status" value="1"/>
</dbReference>
<dbReference type="Proteomes" id="UP001474120">
    <property type="component" value="Unassembled WGS sequence"/>
</dbReference>
<organism evidence="5 6">
    <name type="scientific">Lutimonas vermicola</name>
    <dbReference type="NCBI Taxonomy" id="414288"/>
    <lineage>
        <taxon>Bacteria</taxon>
        <taxon>Pseudomonadati</taxon>
        <taxon>Bacteroidota</taxon>
        <taxon>Flavobacteriia</taxon>
        <taxon>Flavobacteriales</taxon>
        <taxon>Flavobacteriaceae</taxon>
        <taxon>Lutimonas</taxon>
    </lineage>
</organism>
<dbReference type="Gene3D" id="3.40.50.2300">
    <property type="match status" value="2"/>
</dbReference>